<dbReference type="Proteomes" id="UP000252558">
    <property type="component" value="Unassembled WGS sequence"/>
</dbReference>
<dbReference type="Pfam" id="PF00132">
    <property type="entry name" value="Hexapep"/>
    <property type="match status" value="1"/>
</dbReference>
<evidence type="ECO:0000313" key="6">
    <source>
        <dbReference type="Proteomes" id="UP000252558"/>
    </source>
</evidence>
<dbReference type="RefSeq" id="WP_114338461.1">
    <property type="nucleotide sequence ID" value="NZ_QPID01000006.1"/>
</dbReference>
<dbReference type="GO" id="GO:0005737">
    <property type="term" value="C:cytoplasm"/>
    <property type="evidence" value="ECO:0007669"/>
    <property type="project" value="InterPro"/>
</dbReference>
<evidence type="ECO:0000256" key="2">
    <source>
        <dbReference type="ARBA" id="ARBA00022679"/>
    </source>
</evidence>
<evidence type="ECO:0000313" key="5">
    <source>
        <dbReference type="EMBL" id="RCU49465.1"/>
    </source>
</evidence>
<dbReference type="OrthoDB" id="9800846at2"/>
<evidence type="ECO:0000256" key="4">
    <source>
        <dbReference type="PIRNR" id="PIRNR000441"/>
    </source>
</evidence>
<dbReference type="InterPro" id="IPR011004">
    <property type="entry name" value="Trimer_LpxA-like_sf"/>
</dbReference>
<reference evidence="5 6" key="1">
    <citation type="submission" date="2018-07" db="EMBL/GenBank/DDBJ databases">
        <title>Corallincola holothuriorum sp. nov., a new facultative anaerobe isolated from sea cucumber Apostichopus japonicus.</title>
        <authorList>
            <person name="Xia H."/>
        </authorList>
    </citation>
    <scope>NUCLEOTIDE SEQUENCE [LARGE SCALE GENOMIC DNA]</scope>
    <source>
        <strain evidence="5 6">C4</strain>
    </source>
</reference>
<protein>
    <recommendedName>
        <fullName evidence="4">Serine acetyltransferase</fullName>
        <ecNumber evidence="4">2.3.1.30</ecNumber>
    </recommendedName>
</protein>
<dbReference type="SUPFAM" id="SSF51161">
    <property type="entry name" value="Trimeric LpxA-like enzymes"/>
    <property type="match status" value="1"/>
</dbReference>
<evidence type="ECO:0000256" key="1">
    <source>
        <dbReference type="ARBA" id="ARBA00007274"/>
    </source>
</evidence>
<dbReference type="PIRSF" id="PIRSF000441">
    <property type="entry name" value="CysE"/>
    <property type="match status" value="1"/>
</dbReference>
<dbReference type="GO" id="GO:0006535">
    <property type="term" value="P:cysteine biosynthetic process from serine"/>
    <property type="evidence" value="ECO:0007669"/>
    <property type="project" value="InterPro"/>
</dbReference>
<gene>
    <name evidence="5" type="ORF">DU002_11110</name>
</gene>
<dbReference type="InterPro" id="IPR045304">
    <property type="entry name" value="LbH_SAT"/>
</dbReference>
<comment type="catalytic activity">
    <reaction evidence="4">
        <text>L-serine + acetyl-CoA = O-acetyl-L-serine + CoA</text>
        <dbReference type="Rhea" id="RHEA:24560"/>
        <dbReference type="ChEBI" id="CHEBI:33384"/>
        <dbReference type="ChEBI" id="CHEBI:57287"/>
        <dbReference type="ChEBI" id="CHEBI:57288"/>
        <dbReference type="ChEBI" id="CHEBI:58340"/>
        <dbReference type="EC" id="2.3.1.30"/>
    </reaction>
</comment>
<dbReference type="CDD" id="cd03354">
    <property type="entry name" value="LbH_SAT"/>
    <property type="match status" value="1"/>
</dbReference>
<dbReference type="InterPro" id="IPR001451">
    <property type="entry name" value="Hexapep"/>
</dbReference>
<name>A0A368NIA6_9GAMM</name>
<evidence type="ECO:0000256" key="3">
    <source>
        <dbReference type="ARBA" id="ARBA00023315"/>
    </source>
</evidence>
<dbReference type="GO" id="GO:0009001">
    <property type="term" value="F:serine O-acetyltransferase activity"/>
    <property type="evidence" value="ECO:0007669"/>
    <property type="project" value="UniProtKB-EC"/>
</dbReference>
<dbReference type="InterPro" id="IPR005881">
    <property type="entry name" value="Ser_O-AcTrfase"/>
</dbReference>
<dbReference type="AlphaFoldDB" id="A0A368NIA6"/>
<dbReference type="EC" id="2.3.1.30" evidence="4"/>
<comment type="similarity">
    <text evidence="1 4">Belongs to the transferase hexapeptide repeat family.</text>
</comment>
<proteinExistence type="inferred from homology"/>
<keyword evidence="3 4" id="KW-0012">Acyltransferase</keyword>
<sequence length="170" mass="18964">MSALKRDVERYGGWRSLFREQSLYSVLLYRLGCRIDSISNSLLRRLACLFYFPIYRLFETLTGISIPKEVDIGGGLRIWHFGQIFIHPKVVIGENCTLRQGVTLGNRRSDDDVPVIGNNVEFGANCIVIGSVTIGDNVKIGPMSLVLDDLPDNAVAVGNPAKIVRIRKQD</sequence>
<keyword evidence="6" id="KW-1185">Reference proteome</keyword>
<organism evidence="5 6">
    <name type="scientific">Corallincola holothuriorum</name>
    <dbReference type="NCBI Taxonomy" id="2282215"/>
    <lineage>
        <taxon>Bacteria</taxon>
        <taxon>Pseudomonadati</taxon>
        <taxon>Pseudomonadota</taxon>
        <taxon>Gammaproteobacteria</taxon>
        <taxon>Alteromonadales</taxon>
        <taxon>Psychromonadaceae</taxon>
        <taxon>Corallincola</taxon>
    </lineage>
</organism>
<comment type="caution">
    <text evidence="5">The sequence shown here is derived from an EMBL/GenBank/DDBJ whole genome shotgun (WGS) entry which is preliminary data.</text>
</comment>
<dbReference type="Gene3D" id="2.160.10.10">
    <property type="entry name" value="Hexapeptide repeat proteins"/>
    <property type="match status" value="1"/>
</dbReference>
<accession>A0A368NIA6</accession>
<dbReference type="EMBL" id="QPID01000006">
    <property type="protein sequence ID" value="RCU49465.1"/>
    <property type="molecule type" value="Genomic_DNA"/>
</dbReference>
<dbReference type="PANTHER" id="PTHR42811">
    <property type="entry name" value="SERINE ACETYLTRANSFERASE"/>
    <property type="match status" value="1"/>
</dbReference>
<keyword evidence="2 4" id="KW-0808">Transferase</keyword>